<feature type="transmembrane region" description="Helical" evidence="1">
    <location>
        <begin position="31"/>
        <end position="52"/>
    </location>
</feature>
<protein>
    <submittedName>
        <fullName evidence="2">Uncharacterized protein</fullName>
    </submittedName>
</protein>
<dbReference type="Proteomes" id="UP000003671">
    <property type="component" value="Unassembled WGS sequence"/>
</dbReference>
<dbReference type="HOGENOM" id="CLU_2936525_0_0_9"/>
<keyword evidence="1" id="KW-0812">Transmembrane</keyword>
<reference evidence="2" key="1">
    <citation type="submission" date="2009-09" db="EMBL/GenBank/DDBJ databases">
        <authorList>
            <person name="Weinstock G."/>
            <person name="Sodergren E."/>
            <person name="Clifton S."/>
            <person name="Fulton L."/>
            <person name="Fulton B."/>
            <person name="Courtney L."/>
            <person name="Fronick C."/>
            <person name="Harrison M."/>
            <person name="Strong C."/>
            <person name="Farmer C."/>
            <person name="Delahaunty K."/>
            <person name="Markovic C."/>
            <person name="Hall O."/>
            <person name="Minx P."/>
            <person name="Tomlinson C."/>
            <person name="Mitreva M."/>
            <person name="Nelson J."/>
            <person name="Hou S."/>
            <person name="Wollam A."/>
            <person name="Pepin K.H."/>
            <person name="Johnson M."/>
            <person name="Bhonagiri V."/>
            <person name="Nash W.E."/>
            <person name="Warren W."/>
            <person name="Chinwalla A."/>
            <person name="Mardis E.R."/>
            <person name="Wilson R.K."/>
        </authorList>
    </citation>
    <scope>NUCLEOTIDE SEQUENCE [LARGE SCALE GENOMIC DNA]</scope>
    <source>
        <strain evidence="2">DSM 20544</strain>
    </source>
</reference>
<dbReference type="EMBL" id="ABWK02000020">
    <property type="protein sequence ID" value="EEX68110.1"/>
    <property type="molecule type" value="Genomic_DNA"/>
</dbReference>
<proteinExistence type="predicted"/>
<accession>C9KPF5</accession>
<dbReference type="AlphaFoldDB" id="C9KPF5"/>
<gene>
    <name evidence="2" type="ORF">MITSMUL_05112</name>
</gene>
<evidence type="ECO:0000313" key="2">
    <source>
        <dbReference type="EMBL" id="EEX68110.1"/>
    </source>
</evidence>
<evidence type="ECO:0000313" key="3">
    <source>
        <dbReference type="Proteomes" id="UP000003671"/>
    </source>
</evidence>
<keyword evidence="1" id="KW-0472">Membrane</keyword>
<keyword evidence="1" id="KW-1133">Transmembrane helix</keyword>
<keyword evidence="3" id="KW-1185">Reference proteome</keyword>
<evidence type="ECO:0000256" key="1">
    <source>
        <dbReference type="SAM" id="Phobius"/>
    </source>
</evidence>
<sequence length="60" mass="6561">MEGFLYALHSDCCSAADLNWKEGICMLDTNMYSTVIEVISFAIACFSLGYALGKDIGTKK</sequence>
<organism evidence="2 3">
    <name type="scientific">Mitsuokella multacida DSM 20544</name>
    <dbReference type="NCBI Taxonomy" id="500635"/>
    <lineage>
        <taxon>Bacteria</taxon>
        <taxon>Bacillati</taxon>
        <taxon>Bacillota</taxon>
        <taxon>Negativicutes</taxon>
        <taxon>Selenomonadales</taxon>
        <taxon>Selenomonadaceae</taxon>
        <taxon>Mitsuokella</taxon>
    </lineage>
</organism>
<comment type="caution">
    <text evidence="2">The sequence shown here is derived from an EMBL/GenBank/DDBJ whole genome shotgun (WGS) entry which is preliminary data.</text>
</comment>
<name>C9KPF5_9FIRM</name>